<dbReference type="EMBL" id="FONW01000001">
    <property type="protein sequence ID" value="SFE72265.1"/>
    <property type="molecule type" value="Genomic_DNA"/>
</dbReference>
<name>A0A1I2CVQ1_9BACT</name>
<comment type="similarity">
    <text evidence="1">Belongs to the UPF0213 family.</text>
</comment>
<proteinExistence type="inferred from homology"/>
<keyword evidence="4" id="KW-1185">Reference proteome</keyword>
<dbReference type="InterPro" id="IPR035901">
    <property type="entry name" value="GIY-YIG_endonuc_sf"/>
</dbReference>
<evidence type="ECO:0000256" key="1">
    <source>
        <dbReference type="ARBA" id="ARBA00007435"/>
    </source>
</evidence>
<dbReference type="PANTHER" id="PTHR34477:SF5">
    <property type="entry name" value="BSL5627 PROTEIN"/>
    <property type="match status" value="1"/>
</dbReference>
<gene>
    <name evidence="3" type="ORF">SAMN05216283_101845</name>
</gene>
<keyword evidence="3" id="KW-0255">Endonuclease</keyword>
<dbReference type="InterPro" id="IPR050190">
    <property type="entry name" value="UPF0213_domain"/>
</dbReference>
<keyword evidence="3" id="KW-0540">Nuclease</keyword>
<dbReference type="Proteomes" id="UP000198964">
    <property type="component" value="Unassembled WGS sequence"/>
</dbReference>
<keyword evidence="3" id="KW-0378">Hydrolase</keyword>
<feature type="domain" description="GIY-YIG" evidence="2">
    <location>
        <begin position="2"/>
        <end position="79"/>
    </location>
</feature>
<dbReference type="Gene3D" id="3.40.1440.10">
    <property type="entry name" value="GIY-YIG endonuclease"/>
    <property type="match status" value="1"/>
</dbReference>
<protein>
    <submittedName>
        <fullName evidence="3">Putative endonuclease</fullName>
    </submittedName>
</protein>
<dbReference type="AlphaFoldDB" id="A0A1I2CVQ1"/>
<evidence type="ECO:0000313" key="4">
    <source>
        <dbReference type="Proteomes" id="UP000198964"/>
    </source>
</evidence>
<dbReference type="CDD" id="cd10448">
    <property type="entry name" value="GIY-YIG_unchar_3"/>
    <property type="match status" value="1"/>
</dbReference>
<dbReference type="SUPFAM" id="SSF82771">
    <property type="entry name" value="GIY-YIG endonuclease"/>
    <property type="match status" value="1"/>
</dbReference>
<evidence type="ECO:0000259" key="2">
    <source>
        <dbReference type="PROSITE" id="PS50164"/>
    </source>
</evidence>
<dbReference type="SMART" id="SM00465">
    <property type="entry name" value="GIYc"/>
    <property type="match status" value="1"/>
</dbReference>
<dbReference type="PROSITE" id="PS50164">
    <property type="entry name" value="GIY_YIG"/>
    <property type="match status" value="1"/>
</dbReference>
<dbReference type="STRING" id="655355.SAMN05216283_101845"/>
<organism evidence="3 4">
    <name type="scientific">Sunxiuqinia elliptica</name>
    <dbReference type="NCBI Taxonomy" id="655355"/>
    <lineage>
        <taxon>Bacteria</taxon>
        <taxon>Pseudomonadati</taxon>
        <taxon>Bacteroidota</taxon>
        <taxon>Bacteroidia</taxon>
        <taxon>Marinilabiliales</taxon>
        <taxon>Prolixibacteraceae</taxon>
        <taxon>Sunxiuqinia</taxon>
    </lineage>
</organism>
<sequence>MHKGFVYILSNKNRTTFYIGVTSDIKRRILEHKTGIGSAFTKKYNLTDLMYYEKIEGMNECINREKQLKNWHRDWKINLIREDNPEMKDLSASWFIEQDGKLLLSDR</sequence>
<evidence type="ECO:0000313" key="3">
    <source>
        <dbReference type="EMBL" id="SFE72265.1"/>
    </source>
</evidence>
<dbReference type="InterPro" id="IPR000305">
    <property type="entry name" value="GIY-YIG_endonuc"/>
</dbReference>
<dbReference type="RefSeq" id="WP_093918546.1">
    <property type="nucleotide sequence ID" value="NZ_FONW01000001.1"/>
</dbReference>
<dbReference type="Pfam" id="PF01541">
    <property type="entry name" value="GIY-YIG"/>
    <property type="match status" value="1"/>
</dbReference>
<accession>A0A1I2CVQ1</accession>
<reference evidence="3 4" key="1">
    <citation type="submission" date="2016-10" db="EMBL/GenBank/DDBJ databases">
        <authorList>
            <person name="de Groot N.N."/>
        </authorList>
    </citation>
    <scope>NUCLEOTIDE SEQUENCE [LARGE SCALE GENOMIC DNA]</scope>
    <source>
        <strain evidence="3 4">CGMCC 1.9156</strain>
    </source>
</reference>
<dbReference type="PANTHER" id="PTHR34477">
    <property type="entry name" value="UPF0213 PROTEIN YHBQ"/>
    <property type="match status" value="1"/>
</dbReference>
<dbReference type="GO" id="GO:0004519">
    <property type="term" value="F:endonuclease activity"/>
    <property type="evidence" value="ECO:0007669"/>
    <property type="project" value="UniProtKB-KW"/>
</dbReference>